<evidence type="ECO:0000256" key="1">
    <source>
        <dbReference type="SAM" id="MobiDB-lite"/>
    </source>
</evidence>
<gene>
    <name evidence="3" type="ORF">H6F41_18510</name>
</gene>
<dbReference type="RefSeq" id="WP_190404923.1">
    <property type="nucleotide sequence ID" value="NZ_JACJQB010000082.1"/>
</dbReference>
<feature type="compositionally biased region" description="Polar residues" evidence="1">
    <location>
        <begin position="35"/>
        <end position="46"/>
    </location>
</feature>
<accession>A0ABR8A2P7</accession>
<feature type="region of interest" description="Disordered" evidence="1">
    <location>
        <begin position="35"/>
        <end position="57"/>
    </location>
</feature>
<dbReference type="EMBL" id="JACJQB010000082">
    <property type="protein sequence ID" value="MBD2190119.1"/>
    <property type="molecule type" value="Genomic_DNA"/>
</dbReference>
<keyword evidence="4" id="KW-1185">Reference proteome</keyword>
<name>A0ABR8A2P7_9CYAN</name>
<evidence type="ECO:0000313" key="3">
    <source>
        <dbReference type="EMBL" id="MBD2190119.1"/>
    </source>
</evidence>
<organism evidence="3 4">
    <name type="scientific">Pseudanabaena mucicola FACHB-723</name>
    <dbReference type="NCBI Taxonomy" id="2692860"/>
    <lineage>
        <taxon>Bacteria</taxon>
        <taxon>Bacillati</taxon>
        <taxon>Cyanobacteriota</taxon>
        <taxon>Cyanophyceae</taxon>
        <taxon>Pseudanabaenales</taxon>
        <taxon>Pseudanabaenaceae</taxon>
        <taxon>Pseudanabaena</taxon>
    </lineage>
</organism>
<feature type="domain" description="DUF2281" evidence="2">
    <location>
        <begin position="5"/>
        <end position="77"/>
    </location>
</feature>
<dbReference type="InterPro" id="IPR018739">
    <property type="entry name" value="DUF2281"/>
</dbReference>
<comment type="caution">
    <text evidence="3">The sequence shown here is derived from an EMBL/GenBank/DDBJ whole genome shotgun (WGS) entry which is preliminary data.</text>
</comment>
<evidence type="ECO:0000313" key="4">
    <source>
        <dbReference type="Proteomes" id="UP000642094"/>
    </source>
</evidence>
<reference evidence="3 4" key="1">
    <citation type="journal article" date="2020" name="ISME J.">
        <title>Comparative genomics reveals insights into cyanobacterial evolution and habitat adaptation.</title>
        <authorList>
            <person name="Chen M.Y."/>
            <person name="Teng W.K."/>
            <person name="Zhao L."/>
            <person name="Hu C.X."/>
            <person name="Zhou Y.K."/>
            <person name="Han B.P."/>
            <person name="Song L.R."/>
            <person name="Shu W.S."/>
        </authorList>
    </citation>
    <scope>NUCLEOTIDE SEQUENCE [LARGE SCALE GENOMIC DNA]</scope>
    <source>
        <strain evidence="3 4">FACHB-723</strain>
    </source>
</reference>
<evidence type="ECO:0000259" key="2">
    <source>
        <dbReference type="Pfam" id="PF10047"/>
    </source>
</evidence>
<dbReference type="Proteomes" id="UP000642094">
    <property type="component" value="Unassembled WGS sequence"/>
</dbReference>
<dbReference type="Pfam" id="PF10047">
    <property type="entry name" value="DUF2281"/>
    <property type="match status" value="1"/>
</dbReference>
<proteinExistence type="predicted"/>
<protein>
    <submittedName>
        <fullName evidence="3">DUF2281 domain-containing protein</fullName>
    </submittedName>
</protein>
<sequence>MLETIHQEIDNLSTEAQELLLDFIGILKKRYTSAKTSQQPISNNLPPATHRRHKGTAKGKLIIHTDDKEHLKDFQQYI</sequence>